<name>A0A673Z4X8_SALTR</name>
<dbReference type="SUPFAM" id="SSF56672">
    <property type="entry name" value="DNA/RNA polymerases"/>
    <property type="match status" value="1"/>
</dbReference>
<evidence type="ECO:0000259" key="1">
    <source>
        <dbReference type="PROSITE" id="PS50878"/>
    </source>
</evidence>
<protein>
    <recommendedName>
        <fullName evidence="1">Reverse transcriptase domain-containing protein</fullName>
    </recommendedName>
</protein>
<dbReference type="PANTHER" id="PTHR31635:SF196">
    <property type="entry name" value="REVERSE TRANSCRIPTASE DOMAIN-CONTAINING PROTEIN-RELATED"/>
    <property type="match status" value="1"/>
</dbReference>
<dbReference type="OMA" id="PREECAG"/>
<reference evidence="2" key="1">
    <citation type="submission" date="2025-08" db="UniProtKB">
        <authorList>
            <consortium name="Ensembl"/>
        </authorList>
    </citation>
    <scope>IDENTIFICATION</scope>
</reference>
<dbReference type="CDD" id="cd09076">
    <property type="entry name" value="L1-EN"/>
    <property type="match status" value="1"/>
</dbReference>
<feature type="domain" description="Reverse transcriptase" evidence="1">
    <location>
        <begin position="482"/>
        <end position="752"/>
    </location>
</feature>
<accession>A0A673Z4X8</accession>
<organism evidence="2 3">
    <name type="scientific">Salmo trutta</name>
    <name type="common">Brown trout</name>
    <dbReference type="NCBI Taxonomy" id="8032"/>
    <lineage>
        <taxon>Eukaryota</taxon>
        <taxon>Metazoa</taxon>
        <taxon>Chordata</taxon>
        <taxon>Craniata</taxon>
        <taxon>Vertebrata</taxon>
        <taxon>Euteleostomi</taxon>
        <taxon>Actinopterygii</taxon>
        <taxon>Neopterygii</taxon>
        <taxon>Teleostei</taxon>
        <taxon>Protacanthopterygii</taxon>
        <taxon>Salmoniformes</taxon>
        <taxon>Salmonidae</taxon>
        <taxon>Salmoninae</taxon>
        <taxon>Salmo</taxon>
    </lineage>
</organism>
<dbReference type="Pfam" id="PF13966">
    <property type="entry name" value="zf-RVT"/>
    <property type="match status" value="1"/>
</dbReference>
<dbReference type="InterPro" id="IPR000477">
    <property type="entry name" value="RT_dom"/>
</dbReference>
<dbReference type="GO" id="GO:0003824">
    <property type="term" value="F:catalytic activity"/>
    <property type="evidence" value="ECO:0007669"/>
    <property type="project" value="InterPro"/>
</dbReference>
<dbReference type="Pfam" id="PF03372">
    <property type="entry name" value="Exo_endo_phos"/>
    <property type="match status" value="1"/>
</dbReference>
<dbReference type="PANTHER" id="PTHR31635">
    <property type="entry name" value="REVERSE TRANSCRIPTASE DOMAIN-CONTAINING PROTEIN-RELATED"/>
    <property type="match status" value="1"/>
</dbReference>
<dbReference type="InterPro" id="IPR043502">
    <property type="entry name" value="DNA/RNA_pol_sf"/>
</dbReference>
<dbReference type="PROSITE" id="PS50878">
    <property type="entry name" value="RT_POL"/>
    <property type="match status" value="1"/>
</dbReference>
<keyword evidence="3" id="KW-1185">Reference proteome</keyword>
<dbReference type="InParanoid" id="A0A673Z4X8"/>
<evidence type="ECO:0000313" key="2">
    <source>
        <dbReference type="Ensembl" id="ENSSTUP00000042194.1"/>
    </source>
</evidence>
<dbReference type="Gene3D" id="3.60.10.10">
    <property type="entry name" value="Endonuclease/exonuclease/phosphatase"/>
    <property type="match status" value="1"/>
</dbReference>
<dbReference type="Proteomes" id="UP000472277">
    <property type="component" value="Chromosome 4"/>
</dbReference>
<dbReference type="SUPFAM" id="SSF56219">
    <property type="entry name" value="DNase I-like"/>
    <property type="match status" value="1"/>
</dbReference>
<dbReference type="GeneTree" id="ENSGT00940000163737"/>
<dbReference type="Pfam" id="PF00078">
    <property type="entry name" value="RVT_1"/>
    <property type="match status" value="1"/>
</dbReference>
<dbReference type="InterPro" id="IPR026960">
    <property type="entry name" value="RVT-Znf"/>
</dbReference>
<reference evidence="2" key="2">
    <citation type="submission" date="2025-09" db="UniProtKB">
        <authorList>
            <consortium name="Ensembl"/>
        </authorList>
    </citation>
    <scope>IDENTIFICATION</scope>
</reference>
<evidence type="ECO:0000313" key="3">
    <source>
        <dbReference type="Proteomes" id="UP000472277"/>
    </source>
</evidence>
<dbReference type="Ensembl" id="ENSSTUT00000044067.1">
    <property type="protein sequence ID" value="ENSSTUP00000042194.1"/>
    <property type="gene ID" value="ENSSTUG00000017862.1"/>
</dbReference>
<dbReference type="InterPro" id="IPR005135">
    <property type="entry name" value="Endo/exonuclease/phosphatase"/>
</dbReference>
<proteinExistence type="predicted"/>
<dbReference type="InterPro" id="IPR036691">
    <property type="entry name" value="Endo/exonu/phosph_ase_sf"/>
</dbReference>
<dbReference type="AlphaFoldDB" id="A0A673Z4X8"/>
<dbReference type="CDD" id="cd01650">
    <property type="entry name" value="RT_nLTR_like"/>
    <property type="match status" value="1"/>
</dbReference>
<sequence>MSTMFNLASINVRGLRNPVKRATVFPHLSSICFSVCFLQEVHLKDQNDVERFTREWVQGESRWSVGGVHSTGVGVLCGNRELKILGSFSAVHGRVLVVDIDWRGKSFRFINVYAPPTPKERKEMLNELDAIFMTNRQVFMGGDFNVSYDRGNLGGHLVKSLIDKYNLVDTYRVAHADDPGFTWGNSRGARSRIDYVFVPRGLGVSSARVTPVFYSDHSCLSVTVDLKTIEFGKGYWKINNDILHDKTFDTRFRFFFKGCVTMKSFYSSVIEWWESTKLRIKIFIQNFCKDKVRNNHKEFYKLQKEIENLHIQSNLNNGVLDKDTLGILKKKQYTFFEKKAKDFIFKSQQDKWENDEKCSAYFFKQIKSQGKRRTISALLDQDGEMVEDGDGMLGVATHHFSQLFQKQTINYEKGTTFLKCLDVQIPFDIRDQLEGELQLDEIYMALKSMKDNKVPGVDGLSKEFYIVFWDLIGCHLLEVFRVIFGLEHMGGSMCEGVISLLYKKGDPKTLANWRPLTMLCVDYKLLSKAITNRLSSAMAYVVGLDQTCGVVGRKITWNLQLHRDVQAYLEERHLQAITVNLDQEKAFDMVNHEFLFRVLEKFGFGNNFVKWVKILYSNVGSRVNINGNIGNVIKQLRGVRQGDPLSALLYVLYIEPFACAIRTNYNIKGIKLPGGDILKISQYADDTILYLQDDLSLKEAIKVIDDFSVASGSKINKNKTEIKYMGQWKWRTDRLCGLTVCTGPMVVLGISFGNEIKDDMFNWKEKLLSINKRLGLWKVRRLSFSGKVLVLKADILPSLLHLAYVFPMPVSLRKTFIRVLFNFFWGGYEYIRRDRMYQPIEAGGRDFPHFPLKLDALFYSNVCCILSSCVHKCQILMKFWLSVPLRFMVEWDNSKPKAEIIPLHFKKIVEWARKTPVCKVKENVVNHRLLYAKLIENCRPRDRLPISPSTWLRAQLKGLDNRLKDFNWLVLHRRLPVRSTLHDHNLTLNKFCPRDNCFAIETIPHVLWECSFAQLVWKKIKLFFEILKNIDYEGVAKFELKNVEKVHLLELVTLVSLIKTKLWEARCGALNDTLKWSPTGLVQFIKQDIWKRIQFEIDKWGIIPVKQRWKGIYPSL</sequence>